<evidence type="ECO:0000313" key="2">
    <source>
        <dbReference type="EMBL" id="GAA1848939.1"/>
    </source>
</evidence>
<gene>
    <name evidence="2" type="ORF">GCM10009836_30910</name>
</gene>
<dbReference type="Gene3D" id="2.120.10.30">
    <property type="entry name" value="TolB, C-terminal domain"/>
    <property type="match status" value="1"/>
</dbReference>
<dbReference type="InterPro" id="IPR051262">
    <property type="entry name" value="SMP-30/CGR1_Lactonase"/>
</dbReference>
<dbReference type="SUPFAM" id="SSF63829">
    <property type="entry name" value="Calcium-dependent phosphotriesterase"/>
    <property type="match status" value="1"/>
</dbReference>
<evidence type="ECO:0000313" key="3">
    <source>
        <dbReference type="Proteomes" id="UP001500449"/>
    </source>
</evidence>
<dbReference type="Pfam" id="PF08450">
    <property type="entry name" value="SGL"/>
    <property type="match status" value="1"/>
</dbReference>
<dbReference type="RefSeq" id="WP_344417030.1">
    <property type="nucleotide sequence ID" value="NZ_BAAAQK010000007.1"/>
</dbReference>
<accession>A0ABN2N386</accession>
<dbReference type="PANTHER" id="PTHR47572">
    <property type="entry name" value="LIPOPROTEIN-RELATED"/>
    <property type="match status" value="1"/>
</dbReference>
<dbReference type="Proteomes" id="UP001500449">
    <property type="component" value="Unassembled WGS sequence"/>
</dbReference>
<dbReference type="InterPro" id="IPR013658">
    <property type="entry name" value="SGL"/>
</dbReference>
<comment type="caution">
    <text evidence="2">The sequence shown here is derived from an EMBL/GenBank/DDBJ whole genome shotgun (WGS) entry which is preliminary data.</text>
</comment>
<proteinExistence type="predicted"/>
<organism evidence="2 3">
    <name type="scientific">Pseudonocardia ailaonensis</name>
    <dbReference type="NCBI Taxonomy" id="367279"/>
    <lineage>
        <taxon>Bacteria</taxon>
        <taxon>Bacillati</taxon>
        <taxon>Actinomycetota</taxon>
        <taxon>Actinomycetes</taxon>
        <taxon>Pseudonocardiales</taxon>
        <taxon>Pseudonocardiaceae</taxon>
        <taxon>Pseudonocardia</taxon>
    </lineage>
</organism>
<evidence type="ECO:0000259" key="1">
    <source>
        <dbReference type="Pfam" id="PF08450"/>
    </source>
</evidence>
<dbReference type="InterPro" id="IPR005511">
    <property type="entry name" value="SMP-30"/>
</dbReference>
<feature type="domain" description="SMP-30/Gluconolactonase/LRE-like region" evidence="1">
    <location>
        <begin position="13"/>
        <end position="255"/>
    </location>
</feature>
<dbReference type="PANTHER" id="PTHR47572:SF5">
    <property type="entry name" value="BLR2277 PROTEIN"/>
    <property type="match status" value="1"/>
</dbReference>
<name>A0ABN2N386_9PSEU</name>
<dbReference type="InterPro" id="IPR011042">
    <property type="entry name" value="6-blade_b-propeller_TolB-like"/>
</dbReference>
<dbReference type="PRINTS" id="PR01790">
    <property type="entry name" value="SMP30FAMILY"/>
</dbReference>
<keyword evidence="3" id="KW-1185">Reference proteome</keyword>
<reference evidence="2 3" key="1">
    <citation type="journal article" date="2019" name="Int. J. Syst. Evol. Microbiol.">
        <title>The Global Catalogue of Microorganisms (GCM) 10K type strain sequencing project: providing services to taxonomists for standard genome sequencing and annotation.</title>
        <authorList>
            <consortium name="The Broad Institute Genomics Platform"/>
            <consortium name="The Broad Institute Genome Sequencing Center for Infectious Disease"/>
            <person name="Wu L."/>
            <person name="Ma J."/>
        </authorList>
    </citation>
    <scope>NUCLEOTIDE SEQUENCE [LARGE SCALE GENOMIC DNA]</scope>
    <source>
        <strain evidence="2 3">JCM 16009</strain>
    </source>
</reference>
<protein>
    <submittedName>
        <fullName evidence="2">SMP-30/gluconolactonase/LRE family protein</fullName>
    </submittedName>
</protein>
<dbReference type="EMBL" id="BAAAQK010000007">
    <property type="protein sequence ID" value="GAA1848939.1"/>
    <property type="molecule type" value="Genomic_DNA"/>
</dbReference>
<sequence>MGDQRLLGARLGFTEGPLWTADGRLLVTSVSRGQVREIDLDGGGALDAIETGGGPNGLAEDAAGRIWVAQSGGRTMPTRSGVRVAPGLQRIEGRLGSTAVTEEPTSGLRAPNDLVAGPDGRIWFTDPGPHDEGPGQVYAHDPGTGTTTLIADGIDYPNGLLFVGDVLLVAETRTGAVLAVTGGATEVFATLPGGGDGMALAADGRILVAVPDRDLIAVLAPDGSALEPIRFAEPAFPTNLCFAGPDLDVLVVTAAKGGRVLALDGIGRGAPA</sequence>